<dbReference type="EMBL" id="BARS01015125">
    <property type="protein sequence ID" value="GAF87317.1"/>
    <property type="molecule type" value="Genomic_DNA"/>
</dbReference>
<comment type="caution">
    <text evidence="1">The sequence shown here is derived from an EMBL/GenBank/DDBJ whole genome shotgun (WGS) entry which is preliminary data.</text>
</comment>
<protein>
    <recommendedName>
        <fullName evidence="2">Lipoprotein LpqB beta-propeller domain-containing protein</fullName>
    </recommendedName>
</protein>
<sequence>AVPEGGFDVPLSWSADGRYLAVRSFEGSSAVDPGPSYVVVVGSQGNRYQLSSSSDLTVIGWLPPRMVGGQ</sequence>
<gene>
    <name evidence="1" type="ORF">S01H1_25095</name>
</gene>
<reference evidence="1" key="1">
    <citation type="journal article" date="2014" name="Front. Microbiol.">
        <title>High frequency of phylogenetically diverse reductive dehalogenase-homologous genes in deep subseafloor sedimentary metagenomes.</title>
        <authorList>
            <person name="Kawai M."/>
            <person name="Futagami T."/>
            <person name="Toyoda A."/>
            <person name="Takaki Y."/>
            <person name="Nishi S."/>
            <person name="Hori S."/>
            <person name="Arai W."/>
            <person name="Tsubouchi T."/>
            <person name="Morono Y."/>
            <person name="Uchiyama I."/>
            <person name="Ito T."/>
            <person name="Fujiyama A."/>
            <person name="Inagaki F."/>
            <person name="Takami H."/>
        </authorList>
    </citation>
    <scope>NUCLEOTIDE SEQUENCE</scope>
    <source>
        <strain evidence="1">Expedition CK06-06</strain>
    </source>
</reference>
<proteinExistence type="predicted"/>
<name>X0TGQ1_9ZZZZ</name>
<evidence type="ECO:0008006" key="2">
    <source>
        <dbReference type="Google" id="ProtNLM"/>
    </source>
</evidence>
<feature type="non-terminal residue" evidence="1">
    <location>
        <position position="1"/>
    </location>
</feature>
<evidence type="ECO:0000313" key="1">
    <source>
        <dbReference type="EMBL" id="GAF87317.1"/>
    </source>
</evidence>
<accession>X0TGQ1</accession>
<dbReference type="AlphaFoldDB" id="X0TGQ1"/>
<organism evidence="1">
    <name type="scientific">marine sediment metagenome</name>
    <dbReference type="NCBI Taxonomy" id="412755"/>
    <lineage>
        <taxon>unclassified sequences</taxon>
        <taxon>metagenomes</taxon>
        <taxon>ecological metagenomes</taxon>
    </lineage>
</organism>